<protein>
    <recommendedName>
        <fullName evidence="1">Immunoglobulin domain-containing protein</fullName>
    </recommendedName>
</protein>
<dbReference type="EMBL" id="JAHDVG010000466">
    <property type="protein sequence ID" value="KAH1183107.1"/>
    <property type="molecule type" value="Genomic_DNA"/>
</dbReference>
<evidence type="ECO:0000313" key="3">
    <source>
        <dbReference type="Proteomes" id="UP000827986"/>
    </source>
</evidence>
<dbReference type="InterPro" id="IPR036179">
    <property type="entry name" value="Ig-like_dom_sf"/>
</dbReference>
<accession>A0A9D3XNV3</accession>
<dbReference type="InterPro" id="IPR003599">
    <property type="entry name" value="Ig_sub"/>
</dbReference>
<dbReference type="Proteomes" id="UP000827986">
    <property type="component" value="Unassembled WGS sequence"/>
</dbReference>
<keyword evidence="3" id="KW-1185">Reference proteome</keyword>
<comment type="caution">
    <text evidence="2">The sequence shown here is derived from an EMBL/GenBank/DDBJ whole genome shotgun (WGS) entry which is preliminary data.</text>
</comment>
<proteinExistence type="predicted"/>
<dbReference type="Pfam" id="PF07686">
    <property type="entry name" value="V-set"/>
    <property type="match status" value="1"/>
</dbReference>
<organism evidence="2 3">
    <name type="scientific">Mauremys mutica</name>
    <name type="common">yellowpond turtle</name>
    <dbReference type="NCBI Taxonomy" id="74926"/>
    <lineage>
        <taxon>Eukaryota</taxon>
        <taxon>Metazoa</taxon>
        <taxon>Chordata</taxon>
        <taxon>Craniata</taxon>
        <taxon>Vertebrata</taxon>
        <taxon>Euteleostomi</taxon>
        <taxon>Archelosauria</taxon>
        <taxon>Testudinata</taxon>
        <taxon>Testudines</taxon>
        <taxon>Cryptodira</taxon>
        <taxon>Durocryptodira</taxon>
        <taxon>Testudinoidea</taxon>
        <taxon>Geoemydidae</taxon>
        <taxon>Geoemydinae</taxon>
        <taxon>Mauremys</taxon>
    </lineage>
</organism>
<gene>
    <name evidence="2" type="ORF">KIL84_004599</name>
</gene>
<dbReference type="InterPro" id="IPR013783">
    <property type="entry name" value="Ig-like_fold"/>
</dbReference>
<reference evidence="2" key="1">
    <citation type="submission" date="2021-09" db="EMBL/GenBank/DDBJ databases">
        <title>The genome of Mauremys mutica provides insights into the evolution of semi-aquatic lifestyle.</title>
        <authorList>
            <person name="Gong S."/>
            <person name="Gao Y."/>
        </authorList>
    </citation>
    <scope>NUCLEOTIDE SEQUENCE</scope>
    <source>
        <strain evidence="2">MM-2020</strain>
        <tissue evidence="2">Muscle</tissue>
    </source>
</reference>
<evidence type="ECO:0000313" key="2">
    <source>
        <dbReference type="EMBL" id="KAH1183107.1"/>
    </source>
</evidence>
<dbReference type="SMART" id="SM00409">
    <property type="entry name" value="IG"/>
    <property type="match status" value="1"/>
</dbReference>
<sequence length="229" mass="25002">MWLCTAGQVSSWYESAQLHWSQWGQIPGWCNSDALRESVGIHQVTAAENVAQLVLYPVVFQQLKGASSKLSIVPHVAQVHASRNATALLPISIRSLDPAWEYFYISWDFASRNRPILVLVVDRCQGAAHRWWEPPCQLMLDVAREYKQRADVTPQNGSLVLQGLRSEDTGTYRVTVKGPNGETSADVNLTVTDAGAAWGGLSVGSSVRLGFSGLVLCLLGLIVAEVSDP</sequence>
<dbReference type="AlphaFoldDB" id="A0A9D3XNV3"/>
<evidence type="ECO:0000259" key="1">
    <source>
        <dbReference type="SMART" id="SM00409"/>
    </source>
</evidence>
<feature type="domain" description="Immunoglobulin" evidence="1">
    <location>
        <begin position="76"/>
        <end position="192"/>
    </location>
</feature>
<dbReference type="SUPFAM" id="SSF48726">
    <property type="entry name" value="Immunoglobulin"/>
    <property type="match status" value="1"/>
</dbReference>
<name>A0A9D3XNV3_9SAUR</name>
<dbReference type="Gene3D" id="2.60.40.10">
    <property type="entry name" value="Immunoglobulins"/>
    <property type="match status" value="1"/>
</dbReference>
<dbReference type="InterPro" id="IPR013106">
    <property type="entry name" value="Ig_V-set"/>
</dbReference>